<comment type="caution">
    <text evidence="16">The sequence shown here is derived from an EMBL/GenBank/DDBJ whole genome shotgun (WGS) entry which is preliminary data.</text>
</comment>
<dbReference type="PROSITE" id="PS00912">
    <property type="entry name" value="DHODEHASE_2"/>
    <property type="match status" value="1"/>
</dbReference>
<keyword evidence="14" id="KW-1003">Cell membrane</keyword>
<dbReference type="Pfam" id="PF01180">
    <property type="entry name" value="DHO_dh"/>
    <property type="match status" value="1"/>
</dbReference>
<keyword evidence="17" id="KW-1185">Reference proteome</keyword>
<dbReference type="NCBIfam" id="TIGR01036">
    <property type="entry name" value="pyrD_sub2"/>
    <property type="match status" value="1"/>
</dbReference>
<feature type="binding site" evidence="14">
    <location>
        <position position="65"/>
    </location>
    <ligand>
        <name>substrate</name>
    </ligand>
</feature>
<keyword evidence="10" id="KW-1133">Transmembrane helix</keyword>
<keyword evidence="7" id="KW-0812">Transmembrane</keyword>
<keyword evidence="8" id="KW-0809">Transit peptide</keyword>
<feature type="binding site" evidence="14">
    <location>
        <position position="216"/>
    </location>
    <ligand>
        <name>FMN</name>
        <dbReference type="ChEBI" id="CHEBI:58210"/>
    </ligand>
</feature>
<dbReference type="PANTHER" id="PTHR48109:SF4">
    <property type="entry name" value="DIHYDROOROTATE DEHYDROGENASE (QUINONE), MITOCHONDRIAL"/>
    <property type="match status" value="1"/>
</dbReference>
<keyword evidence="9 14" id="KW-0665">Pyrimidine biosynthesis</keyword>
<keyword evidence="11 14" id="KW-0560">Oxidoreductase</keyword>
<dbReference type="RefSeq" id="WP_183415619.1">
    <property type="nucleotide sequence ID" value="NZ_JACHXA010000002.1"/>
</dbReference>
<feature type="binding site" evidence="14">
    <location>
        <begin position="110"/>
        <end position="114"/>
    </location>
    <ligand>
        <name>substrate</name>
    </ligand>
</feature>
<feature type="binding site" evidence="14">
    <location>
        <begin position="61"/>
        <end position="65"/>
    </location>
    <ligand>
        <name>FMN</name>
        <dbReference type="ChEBI" id="CHEBI:58210"/>
    </ligand>
</feature>
<comment type="subcellular location">
    <subcellularLocation>
        <location evidence="14">Cell membrane</location>
        <topology evidence="14">Peripheral membrane protein</topology>
    </subcellularLocation>
    <subcellularLocation>
        <location evidence="2">Membrane</location>
        <topology evidence="2">Single-pass membrane protein</topology>
    </subcellularLocation>
</comment>
<dbReference type="SUPFAM" id="SSF51395">
    <property type="entry name" value="FMN-linked oxidoreductases"/>
    <property type="match status" value="1"/>
</dbReference>
<feature type="binding site" evidence="14">
    <location>
        <position position="175"/>
    </location>
    <ligand>
        <name>substrate</name>
    </ligand>
</feature>
<evidence type="ECO:0000256" key="11">
    <source>
        <dbReference type="ARBA" id="ARBA00023002"/>
    </source>
</evidence>
<gene>
    <name evidence="14" type="primary">pyrD</name>
    <name evidence="16" type="ORF">FHR98_001096</name>
</gene>
<dbReference type="EMBL" id="JACHXA010000002">
    <property type="protein sequence ID" value="MBB3064824.1"/>
    <property type="molecule type" value="Genomic_DNA"/>
</dbReference>
<comment type="subunit">
    <text evidence="14">Monomer.</text>
</comment>
<evidence type="ECO:0000256" key="14">
    <source>
        <dbReference type="HAMAP-Rule" id="MF_00225"/>
    </source>
</evidence>
<dbReference type="InterPro" id="IPR005719">
    <property type="entry name" value="Dihydroorotate_DH_2"/>
</dbReference>
<feature type="binding site" evidence="14">
    <location>
        <position position="267"/>
    </location>
    <ligand>
        <name>FMN</name>
        <dbReference type="ChEBI" id="CHEBI:58210"/>
    </ligand>
</feature>
<feature type="binding site" evidence="14">
    <location>
        <position position="144"/>
    </location>
    <ligand>
        <name>FMN</name>
        <dbReference type="ChEBI" id="CHEBI:58210"/>
    </ligand>
</feature>
<dbReference type="InterPro" id="IPR001295">
    <property type="entry name" value="Dihydroorotate_DH_CS"/>
</dbReference>
<evidence type="ECO:0000256" key="10">
    <source>
        <dbReference type="ARBA" id="ARBA00022989"/>
    </source>
</evidence>
<evidence type="ECO:0000256" key="1">
    <source>
        <dbReference type="ARBA" id="ARBA00003125"/>
    </source>
</evidence>
<dbReference type="NCBIfam" id="NF003652">
    <property type="entry name" value="PRK05286.2-5"/>
    <property type="match status" value="1"/>
</dbReference>
<comment type="function">
    <text evidence="1 14">Catalyzes the conversion of dihydroorotate to orotate with quinone as electron acceptor.</text>
</comment>
<dbReference type="PANTHER" id="PTHR48109">
    <property type="entry name" value="DIHYDROOROTATE DEHYDROGENASE (QUINONE), MITOCHONDRIAL-RELATED"/>
    <property type="match status" value="1"/>
</dbReference>
<proteinExistence type="inferred from homology"/>
<keyword evidence="12 14" id="KW-0472">Membrane</keyword>
<feature type="binding site" evidence="14">
    <location>
        <position position="175"/>
    </location>
    <ligand>
        <name>FMN</name>
        <dbReference type="ChEBI" id="CHEBI:58210"/>
    </ligand>
</feature>
<dbReference type="HAMAP" id="MF_00225">
    <property type="entry name" value="DHO_dh_type2"/>
    <property type="match status" value="1"/>
</dbReference>
<evidence type="ECO:0000256" key="2">
    <source>
        <dbReference type="ARBA" id="ARBA00004167"/>
    </source>
</evidence>
<feature type="active site" description="Nucleophile" evidence="14">
    <location>
        <position position="178"/>
    </location>
</feature>
<evidence type="ECO:0000256" key="13">
    <source>
        <dbReference type="ARBA" id="ARBA00048639"/>
    </source>
</evidence>
<feature type="domain" description="Dihydroorotate dehydrogenase catalytic" evidence="15">
    <location>
        <begin position="44"/>
        <end position="339"/>
    </location>
</feature>
<dbReference type="GO" id="GO:0044205">
    <property type="term" value="P:'de novo' UMP biosynthetic process"/>
    <property type="evidence" value="ECO:0007669"/>
    <property type="project" value="UniProtKB-UniRule"/>
</dbReference>
<keyword evidence="6 14" id="KW-0288">FMN</keyword>
<evidence type="ECO:0000256" key="4">
    <source>
        <dbReference type="ARBA" id="ARBA00005359"/>
    </source>
</evidence>
<feature type="binding site" evidence="14">
    <location>
        <begin position="317"/>
        <end position="318"/>
    </location>
    <ligand>
        <name>FMN</name>
        <dbReference type="ChEBI" id="CHEBI:58210"/>
    </ligand>
</feature>
<evidence type="ECO:0000256" key="7">
    <source>
        <dbReference type="ARBA" id="ARBA00022692"/>
    </source>
</evidence>
<accession>A0A839SSR1</accession>
<dbReference type="NCBIfam" id="NF003645">
    <property type="entry name" value="PRK05286.1-2"/>
    <property type="match status" value="1"/>
</dbReference>
<evidence type="ECO:0000256" key="9">
    <source>
        <dbReference type="ARBA" id="ARBA00022975"/>
    </source>
</evidence>
<feature type="binding site" evidence="14">
    <location>
        <position position="85"/>
    </location>
    <ligand>
        <name>FMN</name>
        <dbReference type="ChEBI" id="CHEBI:58210"/>
    </ligand>
</feature>
<dbReference type="InterPro" id="IPR050074">
    <property type="entry name" value="DHO_dehydrogenase"/>
</dbReference>
<comment type="pathway">
    <text evidence="3 14">Pyrimidine metabolism; UMP biosynthesis via de novo pathway; orotate from (S)-dihydroorotate (quinone route): step 1/1.</text>
</comment>
<dbReference type="FunFam" id="3.20.20.70:FF:000066">
    <property type="entry name" value="Dihydroorotate dehydrogenase (quinone), mitochondrial"/>
    <property type="match status" value="1"/>
</dbReference>
<feature type="binding site" evidence="14">
    <location>
        <position position="180"/>
    </location>
    <ligand>
        <name>substrate</name>
    </ligand>
</feature>
<protein>
    <recommendedName>
        <fullName evidence="14">Dihydroorotate dehydrogenase (quinone)</fullName>
        <ecNumber evidence="14">1.3.5.2</ecNumber>
    </recommendedName>
    <alternativeName>
        <fullName evidence="14">DHOdehase</fullName>
        <shortName evidence="14">DHOD</shortName>
        <shortName evidence="14">DHODase</shortName>
    </alternativeName>
    <alternativeName>
        <fullName evidence="14">Dihydroorotate oxidase</fullName>
    </alternativeName>
</protein>
<comment type="caution">
    <text evidence="14">Lacks conserved residue(s) required for the propagation of feature annotation.</text>
</comment>
<dbReference type="CDD" id="cd04738">
    <property type="entry name" value="DHOD_2_like"/>
    <property type="match status" value="1"/>
</dbReference>
<comment type="cofactor">
    <cofactor evidence="14">
        <name>FMN</name>
        <dbReference type="ChEBI" id="CHEBI:58210"/>
    </cofactor>
    <text evidence="14">Binds 1 FMN per subunit.</text>
</comment>
<reference evidence="16 17" key="1">
    <citation type="submission" date="2020-08" db="EMBL/GenBank/DDBJ databases">
        <title>Genomic Encyclopedia of Type Strains, Phase III (KMG-III): the genomes of soil and plant-associated and newly described type strains.</title>
        <authorList>
            <person name="Whitman W."/>
        </authorList>
    </citation>
    <scope>NUCLEOTIDE SEQUENCE [LARGE SCALE GENOMIC DNA]</scope>
    <source>
        <strain evidence="16 17">CECT 8803</strain>
    </source>
</reference>
<dbReference type="UniPathway" id="UPA00070">
    <property type="reaction ID" value="UER00946"/>
</dbReference>
<feature type="binding site" evidence="14">
    <location>
        <begin position="245"/>
        <end position="246"/>
    </location>
    <ligand>
        <name>substrate</name>
    </ligand>
</feature>
<dbReference type="PROSITE" id="PS00911">
    <property type="entry name" value="DHODEHASE_1"/>
    <property type="match status" value="1"/>
</dbReference>
<comment type="catalytic activity">
    <reaction evidence="13 14">
        <text>(S)-dihydroorotate + a quinone = orotate + a quinol</text>
        <dbReference type="Rhea" id="RHEA:30187"/>
        <dbReference type="ChEBI" id="CHEBI:24646"/>
        <dbReference type="ChEBI" id="CHEBI:30839"/>
        <dbReference type="ChEBI" id="CHEBI:30864"/>
        <dbReference type="ChEBI" id="CHEBI:132124"/>
        <dbReference type="EC" id="1.3.5.2"/>
    </reaction>
</comment>
<evidence type="ECO:0000256" key="12">
    <source>
        <dbReference type="ARBA" id="ARBA00023136"/>
    </source>
</evidence>
<dbReference type="GO" id="GO:0106430">
    <property type="term" value="F:dihydroorotate dehydrogenase (quinone) activity"/>
    <property type="evidence" value="ECO:0007669"/>
    <property type="project" value="UniProtKB-EC"/>
</dbReference>
<evidence type="ECO:0000256" key="8">
    <source>
        <dbReference type="ARBA" id="ARBA00022946"/>
    </source>
</evidence>
<feature type="binding site" evidence="14">
    <location>
        <position position="296"/>
    </location>
    <ligand>
        <name>FMN</name>
        <dbReference type="ChEBI" id="CHEBI:58210"/>
    </ligand>
</feature>
<evidence type="ECO:0000256" key="3">
    <source>
        <dbReference type="ARBA" id="ARBA00005161"/>
    </source>
</evidence>
<dbReference type="AlphaFoldDB" id="A0A839SSR1"/>
<evidence type="ECO:0000259" key="15">
    <source>
        <dbReference type="Pfam" id="PF01180"/>
    </source>
</evidence>
<dbReference type="Proteomes" id="UP000581135">
    <property type="component" value="Unassembled WGS sequence"/>
</dbReference>
<dbReference type="GO" id="GO:0005737">
    <property type="term" value="C:cytoplasm"/>
    <property type="evidence" value="ECO:0007669"/>
    <property type="project" value="InterPro"/>
</dbReference>
<dbReference type="EC" id="1.3.5.2" evidence="14"/>
<organism evidence="16 17">
    <name type="scientific">Limibacillus halophilus</name>
    <dbReference type="NCBI Taxonomy" id="1579333"/>
    <lineage>
        <taxon>Bacteria</taxon>
        <taxon>Pseudomonadati</taxon>
        <taxon>Pseudomonadota</taxon>
        <taxon>Alphaproteobacteria</taxon>
        <taxon>Rhodospirillales</taxon>
        <taxon>Rhodovibrionaceae</taxon>
        <taxon>Limibacillus</taxon>
    </lineage>
</organism>
<name>A0A839SSR1_9PROT</name>
<dbReference type="GO" id="GO:0006207">
    <property type="term" value="P:'de novo' pyrimidine nucleobase biosynthetic process"/>
    <property type="evidence" value="ECO:0007669"/>
    <property type="project" value="UniProtKB-UniRule"/>
</dbReference>
<evidence type="ECO:0000313" key="16">
    <source>
        <dbReference type="EMBL" id="MBB3064824.1"/>
    </source>
</evidence>
<evidence type="ECO:0000256" key="5">
    <source>
        <dbReference type="ARBA" id="ARBA00022630"/>
    </source>
</evidence>
<keyword evidence="5 14" id="KW-0285">Flavoprotein</keyword>
<evidence type="ECO:0000256" key="6">
    <source>
        <dbReference type="ARBA" id="ARBA00022643"/>
    </source>
</evidence>
<dbReference type="InterPro" id="IPR013785">
    <property type="entry name" value="Aldolase_TIM"/>
</dbReference>
<dbReference type="InterPro" id="IPR005720">
    <property type="entry name" value="Dihydroorotate_DH_cat"/>
</dbReference>
<dbReference type="GO" id="GO:0005886">
    <property type="term" value="C:plasma membrane"/>
    <property type="evidence" value="ECO:0007669"/>
    <property type="project" value="UniProtKB-SubCell"/>
</dbReference>
<comment type="similarity">
    <text evidence="4 14">Belongs to the dihydroorotate dehydrogenase family. Type 2 subfamily.</text>
</comment>
<dbReference type="Gene3D" id="3.20.20.70">
    <property type="entry name" value="Aldolase class I"/>
    <property type="match status" value="1"/>
</dbReference>
<sequence length="357" mass="38160">MTRLYSLAAPLLASLDPERAHRLTIRALQAGLASAGGYKDDPILQLDVWGLTFRNPVGIAAGFDKHAEAVRPMIGLGLGLVEIGSVTPQPQPGNPRPRVFRLRQDEAVINRYGFNSEGMTRVAARLARLRNSGQPALTAPLGVNLGKNKTSDDAAADYCRGVETLGPYADYLVINVSSPNTPGLRALQSRESLQKLIEAVQAARRRLASQPPLLLKVAPDLTEQDKADIAEVALATELSGLIVCNTTIERPPGLRSESKDQTGGLSGRPLFAPSTKVLADFYHLTAGKLPLVGVGGIFSAADAYAKIRAGASLVQLYTGLVYRGPNLIPEIKEGLADFLRRDGYASLSEAIGADHRR</sequence>
<evidence type="ECO:0000313" key="17">
    <source>
        <dbReference type="Proteomes" id="UP000581135"/>
    </source>
</evidence>